<dbReference type="GO" id="GO:0008270">
    <property type="term" value="F:zinc ion binding"/>
    <property type="evidence" value="ECO:0007669"/>
    <property type="project" value="UniProtKB-KW"/>
</dbReference>
<organism evidence="4 5">
    <name type="scientific">Patella caerulea</name>
    <name type="common">Rayed Mediterranean limpet</name>
    <dbReference type="NCBI Taxonomy" id="87958"/>
    <lineage>
        <taxon>Eukaryota</taxon>
        <taxon>Metazoa</taxon>
        <taxon>Spiralia</taxon>
        <taxon>Lophotrochozoa</taxon>
        <taxon>Mollusca</taxon>
        <taxon>Gastropoda</taxon>
        <taxon>Patellogastropoda</taxon>
        <taxon>Patelloidea</taxon>
        <taxon>Patellidae</taxon>
        <taxon>Patella</taxon>
    </lineage>
</organism>
<keyword evidence="1" id="KW-0479">Metal-binding</keyword>
<feature type="compositionally biased region" description="Low complexity" evidence="2">
    <location>
        <begin position="169"/>
        <end position="181"/>
    </location>
</feature>
<feature type="compositionally biased region" description="Basic and acidic residues" evidence="2">
    <location>
        <begin position="224"/>
        <end position="249"/>
    </location>
</feature>
<keyword evidence="5" id="KW-1185">Reference proteome</keyword>
<feature type="compositionally biased region" description="Basic and acidic residues" evidence="2">
    <location>
        <begin position="1"/>
        <end position="11"/>
    </location>
</feature>
<dbReference type="Proteomes" id="UP001347796">
    <property type="component" value="Unassembled WGS sequence"/>
</dbReference>
<feature type="compositionally biased region" description="Basic and acidic residues" evidence="2">
    <location>
        <begin position="137"/>
        <end position="161"/>
    </location>
</feature>
<feature type="compositionally biased region" description="Basic and acidic residues" evidence="2">
    <location>
        <begin position="266"/>
        <end position="275"/>
    </location>
</feature>
<dbReference type="InterPro" id="IPR000571">
    <property type="entry name" value="Znf_CCCH"/>
</dbReference>
<feature type="compositionally biased region" description="Basic and acidic residues" evidence="2">
    <location>
        <begin position="42"/>
        <end position="90"/>
    </location>
</feature>
<name>A0AAN8KHK2_PATCE</name>
<feature type="compositionally biased region" description="Basic and acidic residues" evidence="2">
    <location>
        <begin position="187"/>
        <end position="212"/>
    </location>
</feature>
<dbReference type="EMBL" id="JAZGQO010000001">
    <property type="protein sequence ID" value="KAK6195188.1"/>
    <property type="molecule type" value="Genomic_DNA"/>
</dbReference>
<accession>A0AAN8KHK2</accession>
<feature type="compositionally biased region" description="Basic residues" evidence="2">
    <location>
        <begin position="213"/>
        <end position="223"/>
    </location>
</feature>
<gene>
    <name evidence="4" type="ORF">SNE40_000665</name>
</gene>
<comment type="caution">
    <text evidence="4">The sequence shown here is derived from an EMBL/GenBank/DDBJ whole genome shotgun (WGS) entry which is preliminary data.</text>
</comment>
<feature type="region of interest" description="Disordered" evidence="2">
    <location>
        <begin position="1"/>
        <end position="279"/>
    </location>
</feature>
<feature type="compositionally biased region" description="Basic and acidic residues" evidence="2">
    <location>
        <begin position="104"/>
        <end position="130"/>
    </location>
</feature>
<feature type="region of interest" description="Disordered" evidence="2">
    <location>
        <begin position="355"/>
        <end position="414"/>
    </location>
</feature>
<evidence type="ECO:0000313" key="5">
    <source>
        <dbReference type="Proteomes" id="UP001347796"/>
    </source>
</evidence>
<feature type="compositionally biased region" description="Basic and acidic residues" evidence="2">
    <location>
        <begin position="699"/>
        <end position="754"/>
    </location>
</feature>
<dbReference type="Pfam" id="PF25261">
    <property type="entry name" value="zf-CCCH_PARP12"/>
    <property type="match status" value="1"/>
</dbReference>
<evidence type="ECO:0000259" key="3">
    <source>
        <dbReference type="PROSITE" id="PS50103"/>
    </source>
</evidence>
<feature type="compositionally biased region" description="Acidic residues" evidence="2">
    <location>
        <begin position="393"/>
        <end position="414"/>
    </location>
</feature>
<keyword evidence="1" id="KW-0862">Zinc</keyword>
<dbReference type="PANTHER" id="PTHR47621:SF1">
    <property type="entry name" value="ZINC FINGER CCCH-TYPE ANTIVIRAL PROTEIN 1-LIKE"/>
    <property type="match status" value="1"/>
</dbReference>
<dbReference type="PROSITE" id="PS50103">
    <property type="entry name" value="ZF_C3H1"/>
    <property type="match status" value="1"/>
</dbReference>
<evidence type="ECO:0000313" key="4">
    <source>
        <dbReference type="EMBL" id="KAK6195188.1"/>
    </source>
</evidence>
<evidence type="ECO:0000256" key="2">
    <source>
        <dbReference type="SAM" id="MobiDB-lite"/>
    </source>
</evidence>
<reference evidence="4 5" key="1">
    <citation type="submission" date="2024-01" db="EMBL/GenBank/DDBJ databases">
        <title>The genome of the rayed Mediterranean limpet Patella caerulea (Linnaeus, 1758).</title>
        <authorList>
            <person name="Anh-Thu Weber A."/>
            <person name="Halstead-Nussloch G."/>
        </authorList>
    </citation>
    <scope>NUCLEOTIDE SEQUENCE [LARGE SCALE GENOMIC DNA]</scope>
    <source>
        <strain evidence="4">AATW-2023a</strain>
        <tissue evidence="4">Whole specimen</tissue>
    </source>
</reference>
<dbReference type="AlphaFoldDB" id="A0AAN8KHK2"/>
<feature type="compositionally biased region" description="Basic and acidic residues" evidence="2">
    <location>
        <begin position="374"/>
        <end position="392"/>
    </location>
</feature>
<protein>
    <recommendedName>
        <fullName evidence="3">C3H1-type domain-containing protein</fullName>
    </recommendedName>
</protein>
<dbReference type="InterPro" id="IPR026693">
    <property type="entry name" value="Zc3hav1-like"/>
</dbReference>
<sequence>MSYRKDNDSFRRGSYRGRGNYNSESLKITISSEQERGRRHHDYNDKRHDNVNDRPDKWHGDRDRKQYSDWKGRDGGYRDSSRKSRIDDYKGNSYNDNWSNQGDRSYKKSDSYREYTDIRPKRKYSSEREVPSNYQNDYRRNDDYNSSSRDDPYPKRQHFEPRGGGFRGRGSFRSRGYGFRGRPFDPSFRDRYDNRGEGFRERRMNEIREQRGRRYRSKSRSPHRTSESRRKDGSSSRHRSERDGDKRNISDFISNIRNSTSPNAPTERKEHIASKEEEEIETQVIDEKLFEKMTIDQRDFIASKALGILVKKPEFRCKLSELEYDLMDIKLMFVSSELFLDFLQSFVDDDNVFEIIEPDPDSLPPKDEDEDEEKNGKPGHDKPEKVKIKTEKDLDDDNDENAEEKTDQDDEMMDKEDLTHLENIIVVARPKLTLCLKYNTNIRSCRYKCNSLHICKFHLLAKCNAPDGRVCIFTHSIHSTHNQEALRHNLLHTFSFDAVRALLTNFEFRTPSTLPPICWYYNVNKGCNKWTAENCHFIHLCQSLLEGKKSCPDGDKCKLNHDLKKNSESLMKYGMWSPEYRLEDIMKVISDTFLRSDTYANRKPERERDSSYEREQKDYYSKRGIPKPKWQLYIPSEEMWMDLAEHNHHRLESKHRAMTRATAEYEEELEAMKQYDIRDLLGKSKKDVPEISNKVLRRLVPEEAEDKKEKKKDEKPSESPEKSEETSKVPEKETEAKETNAEGDAKEQQEIKTE</sequence>
<dbReference type="PANTHER" id="PTHR47621">
    <property type="entry name" value="ZINC FINGER CCCH-TYPE ANTIVIRAL PROTEIN 1-LIKE"/>
    <property type="match status" value="1"/>
</dbReference>
<dbReference type="InterPro" id="IPR057602">
    <property type="entry name" value="Zfn-CCCH_PARP12"/>
</dbReference>
<feature type="zinc finger region" description="C3H1-type" evidence="1">
    <location>
        <begin position="540"/>
        <end position="564"/>
    </location>
</feature>
<feature type="region of interest" description="Disordered" evidence="2">
    <location>
        <begin position="694"/>
        <end position="754"/>
    </location>
</feature>
<feature type="compositionally biased region" description="Polar residues" evidence="2">
    <location>
        <begin position="251"/>
        <end position="264"/>
    </location>
</feature>
<keyword evidence="1" id="KW-0863">Zinc-finger</keyword>
<feature type="domain" description="C3H1-type" evidence="3">
    <location>
        <begin position="540"/>
        <end position="564"/>
    </location>
</feature>
<evidence type="ECO:0000256" key="1">
    <source>
        <dbReference type="PROSITE-ProRule" id="PRU00723"/>
    </source>
</evidence>
<feature type="compositionally biased region" description="Polar residues" evidence="2">
    <location>
        <begin position="92"/>
        <end position="103"/>
    </location>
</feature>
<proteinExistence type="predicted"/>